<evidence type="ECO:0000313" key="2">
    <source>
        <dbReference type="EMBL" id="CDW45738.1"/>
    </source>
</evidence>
<dbReference type="EMBL" id="HACA01028377">
    <property type="protein sequence ID" value="CDW45738.1"/>
    <property type="molecule type" value="Transcribed_RNA"/>
</dbReference>
<proteinExistence type="predicted"/>
<feature type="region of interest" description="Disordered" evidence="1">
    <location>
        <begin position="1"/>
        <end position="21"/>
    </location>
</feature>
<organism evidence="2">
    <name type="scientific">Lepeophtheirus salmonis</name>
    <name type="common">Salmon louse</name>
    <name type="synonym">Caligus salmonis</name>
    <dbReference type="NCBI Taxonomy" id="72036"/>
    <lineage>
        <taxon>Eukaryota</taxon>
        <taxon>Metazoa</taxon>
        <taxon>Ecdysozoa</taxon>
        <taxon>Arthropoda</taxon>
        <taxon>Crustacea</taxon>
        <taxon>Multicrustacea</taxon>
        <taxon>Hexanauplia</taxon>
        <taxon>Copepoda</taxon>
        <taxon>Siphonostomatoida</taxon>
        <taxon>Caligidae</taxon>
        <taxon>Lepeophtheirus</taxon>
    </lineage>
</organism>
<sequence length="82" mass="9706">MMHHSKHSDLHYSSDVPRHPDKNSYSLSVFLSAGKRRLYSILLENILSLQPSHALLCFQSLWEHIQEYRRLPNIDPLKHSWV</sequence>
<dbReference type="AlphaFoldDB" id="A0A0K2V5B7"/>
<feature type="compositionally biased region" description="Basic and acidic residues" evidence="1">
    <location>
        <begin position="7"/>
        <end position="21"/>
    </location>
</feature>
<evidence type="ECO:0000256" key="1">
    <source>
        <dbReference type="SAM" id="MobiDB-lite"/>
    </source>
</evidence>
<reference evidence="2" key="1">
    <citation type="submission" date="2014-05" db="EMBL/GenBank/DDBJ databases">
        <authorList>
            <person name="Chronopoulou M."/>
        </authorList>
    </citation>
    <scope>NUCLEOTIDE SEQUENCE</scope>
    <source>
        <tissue evidence="2">Whole organism</tissue>
    </source>
</reference>
<protein>
    <submittedName>
        <fullName evidence="2">Uncharacterized protein</fullName>
    </submittedName>
</protein>
<accession>A0A0K2V5B7</accession>
<name>A0A0K2V5B7_LEPSM</name>